<evidence type="ECO:0000313" key="1">
    <source>
        <dbReference type="EMBL" id="AEF43065.1"/>
    </source>
</evidence>
<name>F6ESE4_HOYSD</name>
<protein>
    <submittedName>
        <fullName evidence="1">Uncharacterized protein</fullName>
    </submittedName>
</protein>
<keyword evidence="1" id="KW-0614">Plasmid</keyword>
<accession>F6ESE4</accession>
<dbReference type="AlphaFoldDB" id="F6ESE4"/>
<dbReference type="EMBL" id="CP002788">
    <property type="protein sequence ID" value="AEF43065.1"/>
    <property type="molecule type" value="Genomic_DNA"/>
</dbReference>
<organism evidence="1 2">
    <name type="scientific">Hoyosella subflava (strain DSM 45089 / JCM 17490 / NBRC 109087 / DQS3-9A1)</name>
    <name type="common">Amycolicicoccus subflavus</name>
    <dbReference type="NCBI Taxonomy" id="443218"/>
    <lineage>
        <taxon>Bacteria</taxon>
        <taxon>Bacillati</taxon>
        <taxon>Actinomycetota</taxon>
        <taxon>Actinomycetes</taxon>
        <taxon>Mycobacteriales</taxon>
        <taxon>Hoyosellaceae</taxon>
        <taxon>Hoyosella</taxon>
    </lineage>
</organism>
<keyword evidence="2" id="KW-1185">Reference proteome</keyword>
<reference evidence="1 2" key="1">
    <citation type="journal article" date="2011" name="J. Bacteriol.">
        <title>Complete genome sequence of Amycolicicoccus subflavus DQS3-9A1T, an actinomycete isolated from crude oil-polluted soil.</title>
        <authorList>
            <person name="Cai M."/>
            <person name="Chen W.M."/>
            <person name="Nie Y."/>
            <person name="Chi C.Q."/>
            <person name="Wang Y.N."/>
            <person name="Tang Y.Q."/>
            <person name="Li G.Y."/>
            <person name="Wu X.L."/>
        </authorList>
    </citation>
    <scope>NUCLEOTIDE SEQUENCE [LARGE SCALE GENOMIC DNA]</scope>
    <source>
        <strain evidence="2">DSM 45089 / DQS3-9A1</strain>
        <plasmid evidence="1 2">pAS9A-2</plasmid>
    </source>
</reference>
<evidence type="ECO:0000313" key="2">
    <source>
        <dbReference type="Proteomes" id="UP000009235"/>
    </source>
</evidence>
<dbReference type="Proteomes" id="UP000009235">
    <property type="component" value="Plasmid pAS9A-2"/>
</dbReference>
<dbReference type="KEGG" id="asd:AS9A_P20021"/>
<gene>
    <name evidence="1" type="ordered locus">AS9A_P20021</name>
</gene>
<proteinExistence type="predicted"/>
<dbReference type="HOGENOM" id="CLU_3094870_0_0_11"/>
<geneLocation type="plasmid" evidence="1 2">
    <name>pAS9A-2</name>
</geneLocation>
<sequence length="51" mass="5446">MPRSEATIDVIGKLASEPLIARNGMPGSRRSFSRHALASFARHAADAAPTR</sequence>